<name>A0A9W8JD30_9AGAR</name>
<dbReference type="PANTHER" id="PTHR10039">
    <property type="entry name" value="AMELOGENIN"/>
    <property type="match status" value="1"/>
</dbReference>
<feature type="non-terminal residue" evidence="4">
    <location>
        <position position="1"/>
    </location>
</feature>
<dbReference type="OrthoDB" id="3266532at2759"/>
<dbReference type="InterPro" id="IPR027417">
    <property type="entry name" value="P-loop_NTPase"/>
</dbReference>
<evidence type="ECO:0000256" key="2">
    <source>
        <dbReference type="SAM" id="MobiDB-lite"/>
    </source>
</evidence>
<feature type="region of interest" description="Disordered" evidence="2">
    <location>
        <begin position="289"/>
        <end position="308"/>
    </location>
</feature>
<dbReference type="InterPro" id="IPR056884">
    <property type="entry name" value="NPHP3-like_N"/>
</dbReference>
<evidence type="ECO:0000259" key="3">
    <source>
        <dbReference type="Pfam" id="PF24883"/>
    </source>
</evidence>
<protein>
    <recommendedName>
        <fullName evidence="3">Nephrocystin 3-like N-terminal domain-containing protein</fullName>
    </recommendedName>
</protein>
<reference evidence="4" key="1">
    <citation type="submission" date="2022-06" db="EMBL/GenBank/DDBJ databases">
        <title>Genome Sequence of Candolleomyces eurysporus.</title>
        <authorList>
            <person name="Buettner E."/>
        </authorList>
    </citation>
    <scope>NUCLEOTIDE SEQUENCE</scope>
    <source>
        <strain evidence="4">VTCC 930004</strain>
    </source>
</reference>
<accession>A0A9W8JD30</accession>
<evidence type="ECO:0000256" key="1">
    <source>
        <dbReference type="ARBA" id="ARBA00022737"/>
    </source>
</evidence>
<dbReference type="Proteomes" id="UP001140091">
    <property type="component" value="Unassembled WGS sequence"/>
</dbReference>
<dbReference type="Gene3D" id="3.40.50.300">
    <property type="entry name" value="P-loop containing nucleotide triphosphate hydrolases"/>
    <property type="match status" value="1"/>
</dbReference>
<comment type="caution">
    <text evidence="4">The sequence shown here is derived from an EMBL/GenBank/DDBJ whole genome shotgun (WGS) entry which is preliminary data.</text>
</comment>
<feature type="domain" description="Nephrocystin 3-like N-terminal" evidence="3">
    <location>
        <begin position="75"/>
        <end position="223"/>
    </location>
</feature>
<organism evidence="4 5">
    <name type="scientific">Candolleomyces eurysporus</name>
    <dbReference type="NCBI Taxonomy" id="2828524"/>
    <lineage>
        <taxon>Eukaryota</taxon>
        <taxon>Fungi</taxon>
        <taxon>Dikarya</taxon>
        <taxon>Basidiomycota</taxon>
        <taxon>Agaricomycotina</taxon>
        <taxon>Agaricomycetes</taxon>
        <taxon>Agaricomycetidae</taxon>
        <taxon>Agaricales</taxon>
        <taxon>Agaricineae</taxon>
        <taxon>Psathyrellaceae</taxon>
        <taxon>Candolleomyces</taxon>
    </lineage>
</organism>
<keyword evidence="1" id="KW-0677">Repeat</keyword>
<keyword evidence="5" id="KW-1185">Reference proteome</keyword>
<evidence type="ECO:0000313" key="5">
    <source>
        <dbReference type="Proteomes" id="UP001140091"/>
    </source>
</evidence>
<proteinExistence type="predicted"/>
<dbReference type="PANTHER" id="PTHR10039:SF14">
    <property type="entry name" value="NACHT DOMAIN-CONTAINING PROTEIN"/>
    <property type="match status" value="1"/>
</dbReference>
<sequence>MSSVSYFKNAKHFVANPTFNTYVSEGDALQYLHKHCATSAIHDSEERYPPPLCHEGTRDVVIGRIEGWYGFEIPPEKKILWVHAPAGYGKTAVAGTILKKLESREDLDFNPVGATFFFWRTSPERNSPARLIVTMAYQLAMSIPELLPRIEAAVKGNPMVLNKALEVQLVKFIIEPFRLLGGLTDMPHRLVIIDGLDECINSDQETRFEKQYAEDQERAQVRVLDLIHTLVSHHLPLCFLILSRPEPWIKRHMQSKSFQAKTETLDLFKVGDHLKDVEKFVRAELARIEETRESPSRSGESDEEWPGEDRVQQLMSRTGGHILYAATVIRHIDDPYDDPCQRLDDLLGSPSISTPDLQQSTSFTSLYELYRQIMRSCPSKNREIMIQVLEDVTASEKHFDSDIGVRRALAILDRVSGRAPGRGLKAVRCLHAVMRLGNAHDGDAGSDSLMFFYHSSFVEFLLNPEVSLEFTVGVQQGTRRLLLGCFDSLSSIALDSKVDEEHSPFVLSSWATLWNRWIPSDEAEYLSQLRAMLALDLKACFVQDRAYHPLNNIILQRKPYFADEPLVGRTISYVQSQVEEAFLLLLDPARYSVDREGRTSPASGNLMGLALGTFLEEIYQHCPHAFNKVLQALKTLRLEQADLYERLEQDVLYWLIDGNHRLRVENVLKLVRQDDQ</sequence>
<evidence type="ECO:0000313" key="4">
    <source>
        <dbReference type="EMBL" id="KAJ2932402.1"/>
    </source>
</evidence>
<dbReference type="AlphaFoldDB" id="A0A9W8JD30"/>
<dbReference type="SUPFAM" id="SSF52540">
    <property type="entry name" value="P-loop containing nucleoside triphosphate hydrolases"/>
    <property type="match status" value="1"/>
</dbReference>
<dbReference type="EMBL" id="JANBPK010000773">
    <property type="protein sequence ID" value="KAJ2932402.1"/>
    <property type="molecule type" value="Genomic_DNA"/>
</dbReference>
<gene>
    <name evidence="4" type="ORF">H1R20_g4727</name>
</gene>
<dbReference type="Pfam" id="PF24883">
    <property type="entry name" value="NPHP3_N"/>
    <property type="match status" value="1"/>
</dbReference>